<dbReference type="EMBL" id="PSQE01000004">
    <property type="protein sequence ID" value="RHN58835.1"/>
    <property type="molecule type" value="Genomic_DNA"/>
</dbReference>
<sequence>MKKIIIHLKSLSKKTHVILLSSPPVNEAQIHETFSNIGTTKEDK</sequence>
<evidence type="ECO:0000313" key="2">
    <source>
        <dbReference type="Proteomes" id="UP000265566"/>
    </source>
</evidence>
<evidence type="ECO:0000313" key="1">
    <source>
        <dbReference type="EMBL" id="RHN58835.1"/>
    </source>
</evidence>
<dbReference type="AlphaFoldDB" id="A0A396I5B9"/>
<dbReference type="Proteomes" id="UP000265566">
    <property type="component" value="Chromosome 4"/>
</dbReference>
<accession>A0A396I5B9</accession>
<gene>
    <name evidence="1" type="ORF">MtrunA17_Chr4g0006711</name>
</gene>
<name>A0A396I5B9_MEDTR</name>
<reference evidence="2" key="1">
    <citation type="journal article" date="2018" name="Nat. Plants">
        <title>Whole-genome landscape of Medicago truncatula symbiotic genes.</title>
        <authorList>
            <person name="Pecrix Y."/>
            <person name="Staton S.E."/>
            <person name="Sallet E."/>
            <person name="Lelandais-Briere C."/>
            <person name="Moreau S."/>
            <person name="Carrere S."/>
            <person name="Blein T."/>
            <person name="Jardinaud M.F."/>
            <person name="Latrasse D."/>
            <person name="Zouine M."/>
            <person name="Zahm M."/>
            <person name="Kreplak J."/>
            <person name="Mayjonade B."/>
            <person name="Satge C."/>
            <person name="Perez M."/>
            <person name="Cauet S."/>
            <person name="Marande W."/>
            <person name="Chantry-Darmon C."/>
            <person name="Lopez-Roques C."/>
            <person name="Bouchez O."/>
            <person name="Berard A."/>
            <person name="Debelle F."/>
            <person name="Munos S."/>
            <person name="Bendahmane A."/>
            <person name="Berges H."/>
            <person name="Niebel A."/>
            <person name="Buitink J."/>
            <person name="Frugier F."/>
            <person name="Benhamed M."/>
            <person name="Crespi M."/>
            <person name="Gouzy J."/>
            <person name="Gamas P."/>
        </authorList>
    </citation>
    <scope>NUCLEOTIDE SEQUENCE [LARGE SCALE GENOMIC DNA]</scope>
    <source>
        <strain evidence="2">cv. Jemalong A17</strain>
    </source>
</reference>
<dbReference type="Gramene" id="rna20789">
    <property type="protein sequence ID" value="RHN58835.1"/>
    <property type="gene ID" value="gene20789"/>
</dbReference>
<organism evidence="1 2">
    <name type="scientific">Medicago truncatula</name>
    <name type="common">Barrel medic</name>
    <name type="synonym">Medicago tribuloides</name>
    <dbReference type="NCBI Taxonomy" id="3880"/>
    <lineage>
        <taxon>Eukaryota</taxon>
        <taxon>Viridiplantae</taxon>
        <taxon>Streptophyta</taxon>
        <taxon>Embryophyta</taxon>
        <taxon>Tracheophyta</taxon>
        <taxon>Spermatophyta</taxon>
        <taxon>Magnoliopsida</taxon>
        <taxon>eudicotyledons</taxon>
        <taxon>Gunneridae</taxon>
        <taxon>Pentapetalae</taxon>
        <taxon>rosids</taxon>
        <taxon>fabids</taxon>
        <taxon>Fabales</taxon>
        <taxon>Fabaceae</taxon>
        <taxon>Papilionoideae</taxon>
        <taxon>50 kb inversion clade</taxon>
        <taxon>NPAAA clade</taxon>
        <taxon>Hologalegina</taxon>
        <taxon>IRL clade</taxon>
        <taxon>Trifolieae</taxon>
        <taxon>Medicago</taxon>
    </lineage>
</organism>
<proteinExistence type="predicted"/>
<protein>
    <submittedName>
        <fullName evidence="1">Uncharacterized protein</fullName>
    </submittedName>
</protein>
<comment type="caution">
    <text evidence="1">The sequence shown here is derived from an EMBL/GenBank/DDBJ whole genome shotgun (WGS) entry which is preliminary data.</text>
</comment>